<sequence length="234" mass="27232">MTASVPAILKFLSNNQDYPMNQNINMAQRAKKRRLDHLSWEEKVQRKKLKNRVAAQTSRDRKKAKMEQMEQALQQLFSQNEALSAECENLKVTNQRLTEENAELYSRLQAPCENCTQSRTVECEVQNGSTVSTLQPQGRTTHSAAALNKQSVAVLWKIILTCLLYRISSTNSTPMSTLIRWSNLRRASFKISPETWRQLLRKQIVKNQSVIDKRVLERWWGRHQRSWNPMEVTC</sequence>
<evidence type="ECO:0000256" key="1">
    <source>
        <dbReference type="ARBA" id="ARBA00022843"/>
    </source>
</evidence>
<feature type="coiled-coil region" evidence="7">
    <location>
        <begin position="52"/>
        <end position="107"/>
    </location>
</feature>
<gene>
    <name evidence="9" type="primary">XBP1</name>
</gene>
<protein>
    <recommendedName>
        <fullName evidence="6">X-box-binding protein 1</fullName>
    </recommendedName>
</protein>
<dbReference type="GO" id="GO:0000981">
    <property type="term" value="F:DNA-binding transcription factor activity, RNA polymerase II-specific"/>
    <property type="evidence" value="ECO:0007669"/>
    <property type="project" value="TreeGrafter"/>
</dbReference>
<dbReference type="Gene3D" id="1.20.5.170">
    <property type="match status" value="1"/>
</dbReference>
<organism evidence="9">
    <name type="scientific">Anoplophora glabripennis</name>
    <name type="common">Asian longhorn beetle</name>
    <name type="synonym">Anoplophora nobilis</name>
    <dbReference type="NCBI Taxonomy" id="217634"/>
    <lineage>
        <taxon>Eukaryota</taxon>
        <taxon>Metazoa</taxon>
        <taxon>Ecdysozoa</taxon>
        <taxon>Arthropoda</taxon>
        <taxon>Hexapoda</taxon>
        <taxon>Insecta</taxon>
        <taxon>Pterygota</taxon>
        <taxon>Neoptera</taxon>
        <taxon>Endopterygota</taxon>
        <taxon>Coleoptera</taxon>
        <taxon>Polyphaga</taxon>
        <taxon>Cucujiformia</taxon>
        <taxon>Chrysomeloidea</taxon>
        <taxon>Cerambycidae</taxon>
        <taxon>Lamiinae</taxon>
        <taxon>Lamiini</taxon>
        <taxon>Anoplophora</taxon>
    </lineage>
</organism>
<evidence type="ECO:0000256" key="3">
    <source>
        <dbReference type="ARBA" id="ARBA00023125"/>
    </source>
</evidence>
<dbReference type="PANTHER" id="PTHR46542">
    <property type="entry name" value="X-BOX BINDING PROTEIN 1"/>
    <property type="match status" value="1"/>
</dbReference>
<dbReference type="EMBL" id="GALX01003850">
    <property type="protein sequence ID" value="JAB64616.1"/>
    <property type="molecule type" value="Transcribed_RNA"/>
</dbReference>
<dbReference type="GO" id="GO:0000977">
    <property type="term" value="F:RNA polymerase II transcription regulatory region sequence-specific DNA binding"/>
    <property type="evidence" value="ECO:0007669"/>
    <property type="project" value="TreeGrafter"/>
</dbReference>
<dbReference type="PROSITE" id="PS00036">
    <property type="entry name" value="BZIP_BASIC"/>
    <property type="match status" value="1"/>
</dbReference>
<dbReference type="AlphaFoldDB" id="V5I8Z0"/>
<name>V5I8Z0_ANOGL</name>
<dbReference type="PROSITE" id="PS50217">
    <property type="entry name" value="BZIP"/>
    <property type="match status" value="1"/>
</dbReference>
<keyword evidence="4" id="KW-0804">Transcription</keyword>
<dbReference type="SUPFAM" id="SSF57959">
    <property type="entry name" value="Leucine zipper domain"/>
    <property type="match status" value="1"/>
</dbReference>
<dbReference type="PANTHER" id="PTHR46542:SF1">
    <property type="entry name" value="X-BOX BINDING PROTEIN 1"/>
    <property type="match status" value="1"/>
</dbReference>
<keyword evidence="5" id="KW-0539">Nucleus</keyword>
<keyword evidence="7" id="KW-0175">Coiled coil</keyword>
<evidence type="ECO:0000256" key="7">
    <source>
        <dbReference type="SAM" id="Coils"/>
    </source>
</evidence>
<reference evidence="9" key="1">
    <citation type="submission" date="2013-07" db="EMBL/GenBank/DDBJ databases">
        <title>Midgut Transcriptome Profiling of Anoplphora glabripennis, a Lignocellulose Degrading, Wood-Boring Cerambycid.</title>
        <authorList>
            <person name="Scully E.D."/>
            <person name="Hoover K."/>
            <person name="Carlson J.E."/>
            <person name="Tien M."/>
            <person name="Geib S.M."/>
        </authorList>
    </citation>
    <scope>NUCLEOTIDE SEQUENCE</scope>
</reference>
<accession>V5I8Z0</accession>
<proteinExistence type="predicted"/>
<evidence type="ECO:0000259" key="8">
    <source>
        <dbReference type="PROSITE" id="PS50217"/>
    </source>
</evidence>
<dbReference type="InterPro" id="IPR052470">
    <property type="entry name" value="ER_Stress-Reg_TF"/>
</dbReference>
<evidence type="ECO:0000256" key="2">
    <source>
        <dbReference type="ARBA" id="ARBA00023015"/>
    </source>
</evidence>
<dbReference type="InterPro" id="IPR046347">
    <property type="entry name" value="bZIP_sf"/>
</dbReference>
<evidence type="ECO:0000256" key="4">
    <source>
        <dbReference type="ARBA" id="ARBA00023163"/>
    </source>
</evidence>
<dbReference type="OrthoDB" id="20960at2759"/>
<evidence type="ECO:0000256" key="5">
    <source>
        <dbReference type="ARBA" id="ARBA00023242"/>
    </source>
</evidence>
<dbReference type="GO" id="GO:0005634">
    <property type="term" value="C:nucleus"/>
    <property type="evidence" value="ECO:0007669"/>
    <property type="project" value="TreeGrafter"/>
</dbReference>
<keyword evidence="1" id="KW-0832">Ubl conjugation</keyword>
<evidence type="ECO:0000256" key="6">
    <source>
        <dbReference type="ARBA" id="ARBA00040165"/>
    </source>
</evidence>
<feature type="domain" description="BZIP" evidence="8">
    <location>
        <begin position="41"/>
        <end position="104"/>
    </location>
</feature>
<keyword evidence="3" id="KW-0238">DNA-binding</keyword>
<dbReference type="InterPro" id="IPR004827">
    <property type="entry name" value="bZIP"/>
</dbReference>
<dbReference type="SMART" id="SM00338">
    <property type="entry name" value="BRLZ"/>
    <property type="match status" value="1"/>
</dbReference>
<keyword evidence="2" id="KW-0805">Transcription regulation</keyword>
<dbReference type="CDD" id="cd14691">
    <property type="entry name" value="bZIP_XBP1"/>
    <property type="match status" value="1"/>
</dbReference>
<dbReference type="Pfam" id="PF00170">
    <property type="entry name" value="bZIP_1"/>
    <property type="match status" value="1"/>
</dbReference>
<evidence type="ECO:0000313" key="9">
    <source>
        <dbReference type="EMBL" id="JAB64616.1"/>
    </source>
</evidence>